<accession>A0A7J0FDP6</accession>
<dbReference type="Proteomes" id="UP000585474">
    <property type="component" value="Unassembled WGS sequence"/>
</dbReference>
<protein>
    <submittedName>
        <fullName evidence="1">Uncharacterized protein</fullName>
    </submittedName>
</protein>
<keyword evidence="2" id="KW-1185">Reference proteome</keyword>
<organism evidence="1 2">
    <name type="scientific">Actinidia rufa</name>
    <dbReference type="NCBI Taxonomy" id="165716"/>
    <lineage>
        <taxon>Eukaryota</taxon>
        <taxon>Viridiplantae</taxon>
        <taxon>Streptophyta</taxon>
        <taxon>Embryophyta</taxon>
        <taxon>Tracheophyta</taxon>
        <taxon>Spermatophyta</taxon>
        <taxon>Magnoliopsida</taxon>
        <taxon>eudicotyledons</taxon>
        <taxon>Gunneridae</taxon>
        <taxon>Pentapetalae</taxon>
        <taxon>asterids</taxon>
        <taxon>Ericales</taxon>
        <taxon>Actinidiaceae</taxon>
        <taxon>Actinidia</taxon>
    </lineage>
</organism>
<comment type="caution">
    <text evidence="1">The sequence shown here is derived from an EMBL/GenBank/DDBJ whole genome shotgun (WGS) entry which is preliminary data.</text>
</comment>
<reference evidence="1 2" key="1">
    <citation type="submission" date="2019-07" db="EMBL/GenBank/DDBJ databases">
        <title>De Novo Assembly of kiwifruit Actinidia rufa.</title>
        <authorList>
            <person name="Sugita-Konishi S."/>
            <person name="Sato K."/>
            <person name="Mori E."/>
            <person name="Abe Y."/>
            <person name="Kisaki G."/>
            <person name="Hamano K."/>
            <person name="Suezawa K."/>
            <person name="Otani M."/>
            <person name="Fukuda T."/>
            <person name="Manabe T."/>
            <person name="Gomi K."/>
            <person name="Tabuchi M."/>
            <person name="Akimitsu K."/>
            <person name="Kataoka I."/>
        </authorList>
    </citation>
    <scope>NUCLEOTIDE SEQUENCE [LARGE SCALE GENOMIC DNA]</scope>
    <source>
        <strain evidence="2">cv. Fuchu</strain>
    </source>
</reference>
<gene>
    <name evidence="1" type="ORF">Acr_11g0011280</name>
</gene>
<dbReference type="AlphaFoldDB" id="A0A7J0FDP6"/>
<name>A0A7J0FDP6_9ERIC</name>
<evidence type="ECO:0000313" key="2">
    <source>
        <dbReference type="Proteomes" id="UP000585474"/>
    </source>
</evidence>
<dbReference type="EMBL" id="BJWL01000011">
    <property type="protein sequence ID" value="GFY96822.1"/>
    <property type="molecule type" value="Genomic_DNA"/>
</dbReference>
<sequence length="124" mass="14160">MTPCKILRDVPYGGAGRNVAARCDRALEILVVNYQCEKKHLNDLKKAKKKVTVLEGELRKKEDELVVTVDELKKKDGVTDVLHQVAHDLVYQSVYDHGWNKADDLYVCDAIKDRAEAFHESWHA</sequence>
<proteinExistence type="predicted"/>
<evidence type="ECO:0000313" key="1">
    <source>
        <dbReference type="EMBL" id="GFY96822.1"/>
    </source>
</evidence>